<sequence>MTENEELLRRVAAAAPGVHPWTGKPRPRPATADDVAAAEATLGFPLPPLLTALYTRVADGRFGPDYGLLPLGQAVSCYDAYRSSGRGEDAEWPWPEGVVPIADLGCAMLACVDCRSDTAAMLLFDPNPGEVEYAWYVLAPGLAAWLTDWLEGTGWFDEEEGFEGDRPHWPGFRARALTGIRTSDAPA</sequence>
<dbReference type="SUPFAM" id="SSF160631">
    <property type="entry name" value="SMI1/KNR4-like"/>
    <property type="match status" value="1"/>
</dbReference>
<dbReference type="Gene3D" id="3.40.1580.10">
    <property type="entry name" value="SMI1/KNR4-like"/>
    <property type="match status" value="1"/>
</dbReference>
<keyword evidence="3" id="KW-1185">Reference proteome</keyword>
<dbReference type="EMBL" id="JBHSJD010000024">
    <property type="protein sequence ID" value="MFC5026451.1"/>
    <property type="molecule type" value="Genomic_DNA"/>
</dbReference>
<dbReference type="InterPro" id="IPR037883">
    <property type="entry name" value="Knr4/Smi1-like_sf"/>
</dbReference>
<dbReference type="Pfam" id="PF09346">
    <property type="entry name" value="SMI1_KNR4"/>
    <property type="match status" value="1"/>
</dbReference>
<gene>
    <name evidence="2" type="ORF">ACFPM3_30400</name>
</gene>
<dbReference type="Proteomes" id="UP001595829">
    <property type="component" value="Unassembled WGS sequence"/>
</dbReference>
<reference evidence="3" key="1">
    <citation type="journal article" date="2019" name="Int. J. Syst. Evol. Microbiol.">
        <title>The Global Catalogue of Microorganisms (GCM) 10K type strain sequencing project: providing services to taxonomists for standard genome sequencing and annotation.</title>
        <authorList>
            <consortium name="The Broad Institute Genomics Platform"/>
            <consortium name="The Broad Institute Genome Sequencing Center for Infectious Disease"/>
            <person name="Wu L."/>
            <person name="Ma J."/>
        </authorList>
    </citation>
    <scope>NUCLEOTIDE SEQUENCE [LARGE SCALE GENOMIC DNA]</scope>
    <source>
        <strain evidence="3">CGMCC 4.1648</strain>
    </source>
</reference>
<comment type="caution">
    <text evidence="2">The sequence shown here is derived from an EMBL/GenBank/DDBJ whole genome shotgun (WGS) entry which is preliminary data.</text>
</comment>
<proteinExistence type="predicted"/>
<protein>
    <submittedName>
        <fullName evidence="2">SMI1/KNR4 family protein</fullName>
    </submittedName>
</protein>
<evidence type="ECO:0000313" key="2">
    <source>
        <dbReference type="EMBL" id="MFC5026451.1"/>
    </source>
</evidence>
<name>A0ABV9XQE0_9ACTN</name>
<accession>A0ABV9XQE0</accession>
<organism evidence="2 3">
    <name type="scientific">Streptomyces coeruleoprunus</name>
    <dbReference type="NCBI Taxonomy" id="285563"/>
    <lineage>
        <taxon>Bacteria</taxon>
        <taxon>Bacillati</taxon>
        <taxon>Actinomycetota</taxon>
        <taxon>Actinomycetes</taxon>
        <taxon>Kitasatosporales</taxon>
        <taxon>Streptomycetaceae</taxon>
        <taxon>Streptomyces</taxon>
    </lineage>
</organism>
<dbReference type="InterPro" id="IPR018958">
    <property type="entry name" value="Knr4/Smi1-like_dom"/>
</dbReference>
<evidence type="ECO:0000259" key="1">
    <source>
        <dbReference type="SMART" id="SM00860"/>
    </source>
</evidence>
<dbReference type="SMART" id="SM00860">
    <property type="entry name" value="SMI1_KNR4"/>
    <property type="match status" value="1"/>
</dbReference>
<evidence type="ECO:0000313" key="3">
    <source>
        <dbReference type="Proteomes" id="UP001595829"/>
    </source>
</evidence>
<dbReference type="RefSeq" id="WP_345690018.1">
    <property type="nucleotide sequence ID" value="NZ_BAABIT010000001.1"/>
</dbReference>
<feature type="domain" description="Knr4/Smi1-like" evidence="1">
    <location>
        <begin position="29"/>
        <end position="152"/>
    </location>
</feature>